<dbReference type="GeneID" id="44299618"/>
<dbReference type="EMBL" id="LQOP01000034">
    <property type="protein sequence ID" value="ORV20984.1"/>
    <property type="molecule type" value="Genomic_DNA"/>
</dbReference>
<accession>A0A0U1D3J1</accession>
<evidence type="ECO:0000313" key="3">
    <source>
        <dbReference type="Proteomes" id="UP000182227"/>
    </source>
</evidence>
<evidence type="ECO:0000313" key="1">
    <source>
        <dbReference type="EMBL" id="CQD07395.1"/>
    </source>
</evidence>
<organism evidence="1 3">
    <name type="scientific">Mycolicibacterium conceptionense</name>
    <dbReference type="NCBI Taxonomy" id="451644"/>
    <lineage>
        <taxon>Bacteria</taxon>
        <taxon>Bacillati</taxon>
        <taxon>Actinomycetota</taxon>
        <taxon>Actinomycetes</taxon>
        <taxon>Mycobacteriales</taxon>
        <taxon>Mycobacteriaceae</taxon>
        <taxon>Mycolicibacterium</taxon>
    </lineage>
</organism>
<dbReference type="RefSeq" id="WP_085142641.1">
    <property type="nucleotide sequence ID" value="NZ_JACKVA010000035.1"/>
</dbReference>
<reference evidence="1 3" key="1">
    <citation type="submission" date="2015-03" db="EMBL/GenBank/DDBJ databases">
        <authorList>
            <person name="Murphy D."/>
        </authorList>
    </citation>
    <scope>NUCLEOTIDE SEQUENCE [LARGE SCALE GENOMIC DNA]</scope>
    <source>
        <strain evidence="1 3">D16</strain>
    </source>
</reference>
<dbReference type="Proteomes" id="UP000193811">
    <property type="component" value="Unassembled WGS sequence"/>
</dbReference>
<keyword evidence="4" id="KW-1185">Reference proteome</keyword>
<dbReference type="EMBL" id="CTEF01000001">
    <property type="protein sequence ID" value="CQD07395.1"/>
    <property type="molecule type" value="Genomic_DNA"/>
</dbReference>
<dbReference type="AlphaFoldDB" id="A0A0U1D3J1"/>
<dbReference type="Proteomes" id="UP000182227">
    <property type="component" value="Unassembled WGS sequence"/>
</dbReference>
<evidence type="ECO:0000313" key="2">
    <source>
        <dbReference type="EMBL" id="ORV20984.1"/>
    </source>
</evidence>
<proteinExistence type="predicted"/>
<reference evidence="2 4" key="2">
    <citation type="submission" date="2016-01" db="EMBL/GenBank/DDBJ databases">
        <title>The new phylogeny of the genus Mycobacterium.</title>
        <authorList>
            <person name="Tarcisio F."/>
            <person name="Conor M."/>
            <person name="Antonella G."/>
            <person name="Elisabetta G."/>
            <person name="Giulia F.S."/>
            <person name="Sara T."/>
            <person name="Anna F."/>
            <person name="Clotilde B."/>
            <person name="Roberto B."/>
            <person name="Veronica D.S."/>
            <person name="Fabio R."/>
            <person name="Monica P."/>
            <person name="Olivier J."/>
            <person name="Enrico T."/>
            <person name="Nicola S."/>
        </authorList>
    </citation>
    <scope>NUCLEOTIDE SEQUENCE [LARGE SCALE GENOMIC DNA]</scope>
    <source>
        <strain evidence="2 4">CCUG 50187</strain>
    </source>
</reference>
<dbReference type="PROSITE" id="PS51257">
    <property type="entry name" value="PROKAR_LIPOPROTEIN"/>
    <property type="match status" value="1"/>
</dbReference>
<protein>
    <recommendedName>
        <fullName evidence="5">Lipoprotein</fullName>
    </recommendedName>
</protein>
<sequence length="95" mass="10233">MTKTLALVGIVAVIVSGCSSDKGESYRFGHDEEVLMASTMWKASRYAPQLYPEIQSQRDACEFATKTDADNGLPGLKGLDLDDVIDGCADAMEGR</sequence>
<gene>
    <name evidence="2" type="ORF">AWB98_01420</name>
    <name evidence="1" type="ORF">BN970_01396</name>
</gene>
<evidence type="ECO:0008006" key="5">
    <source>
        <dbReference type="Google" id="ProtNLM"/>
    </source>
</evidence>
<evidence type="ECO:0000313" key="4">
    <source>
        <dbReference type="Proteomes" id="UP000193811"/>
    </source>
</evidence>
<name>A0A0U1D3J1_9MYCO</name>